<evidence type="ECO:0000259" key="1">
    <source>
        <dbReference type="PROSITE" id="PS51500"/>
    </source>
</evidence>
<dbReference type="PROSITE" id="PS51500">
    <property type="entry name" value="SIN"/>
    <property type="match status" value="1"/>
</dbReference>
<protein>
    <submittedName>
        <fullName evidence="2">Anti-repressor SinI</fullName>
    </submittedName>
</protein>
<keyword evidence="3" id="KW-1185">Reference proteome</keyword>
<reference evidence="2" key="2">
    <citation type="journal article" date="2021" name="J Anim Sci Technol">
        <title>Complete genome sequence of Paenibacillus konkukensis sp. nov. SK3146 as a potential probiotic strain.</title>
        <authorList>
            <person name="Jung H.I."/>
            <person name="Park S."/>
            <person name="Niu K.M."/>
            <person name="Lee S.W."/>
            <person name="Kothari D."/>
            <person name="Yi K.J."/>
            <person name="Kim S.K."/>
        </authorList>
    </citation>
    <scope>NUCLEOTIDE SEQUENCE</scope>
    <source>
        <strain evidence="2">SK3146</strain>
    </source>
</reference>
<dbReference type="EMBL" id="CP027059">
    <property type="protein sequence ID" value="UQZ85189.1"/>
    <property type="molecule type" value="Genomic_DNA"/>
</dbReference>
<evidence type="ECO:0000313" key="2">
    <source>
        <dbReference type="EMBL" id="UQZ85189.1"/>
    </source>
</evidence>
<name>A0ABY4RTZ1_9BACL</name>
<dbReference type="RefSeq" id="WP_249860853.1">
    <property type="nucleotide sequence ID" value="NZ_CP027059.1"/>
</dbReference>
<organism evidence="2 3">
    <name type="scientific">Paenibacillus konkukensis</name>
    <dbReference type="NCBI Taxonomy" id="2020716"/>
    <lineage>
        <taxon>Bacteria</taxon>
        <taxon>Bacillati</taxon>
        <taxon>Bacillota</taxon>
        <taxon>Bacilli</taxon>
        <taxon>Bacillales</taxon>
        <taxon>Paenibacillaceae</taxon>
        <taxon>Paenibacillus</taxon>
    </lineage>
</organism>
<dbReference type="Pfam" id="PF08671">
    <property type="entry name" value="SinI"/>
    <property type="match status" value="1"/>
</dbReference>
<dbReference type="InterPro" id="IPR010981">
    <property type="entry name" value="SinR/SinI_dimer_dom"/>
</dbReference>
<dbReference type="SUPFAM" id="SSF47406">
    <property type="entry name" value="SinR repressor dimerisation domain-like"/>
    <property type="match status" value="1"/>
</dbReference>
<sequence>MSVYRTLVPNKNLDENWLNLIIAAREMGISKKEVLQFIRHTQKEERRNTFEEAYRNRA</sequence>
<evidence type="ECO:0000313" key="3">
    <source>
        <dbReference type="Proteomes" id="UP001057134"/>
    </source>
</evidence>
<dbReference type="Proteomes" id="UP001057134">
    <property type="component" value="Chromosome"/>
</dbReference>
<proteinExistence type="predicted"/>
<accession>A0ABY4RTZ1</accession>
<dbReference type="InterPro" id="IPR036281">
    <property type="entry name" value="SinR/SinI_dimer_dom_sf"/>
</dbReference>
<reference evidence="2" key="1">
    <citation type="submission" date="2018-02" db="EMBL/GenBank/DDBJ databases">
        <authorList>
            <person name="Kim S.-K."/>
            <person name="Jung H.-I."/>
            <person name="Lee S.-W."/>
        </authorList>
    </citation>
    <scope>NUCLEOTIDE SEQUENCE</scope>
    <source>
        <strain evidence="2">SK3146</strain>
    </source>
</reference>
<gene>
    <name evidence="2" type="ORF">SK3146_04472</name>
</gene>
<feature type="domain" description="Sin" evidence="1">
    <location>
        <begin position="4"/>
        <end position="42"/>
    </location>
</feature>